<organism evidence="8 9">
    <name type="scientific">Acrodontium crateriforme</name>
    <dbReference type="NCBI Taxonomy" id="150365"/>
    <lineage>
        <taxon>Eukaryota</taxon>
        <taxon>Fungi</taxon>
        <taxon>Dikarya</taxon>
        <taxon>Ascomycota</taxon>
        <taxon>Pezizomycotina</taxon>
        <taxon>Dothideomycetes</taxon>
        <taxon>Dothideomycetidae</taxon>
        <taxon>Mycosphaerellales</taxon>
        <taxon>Teratosphaeriaceae</taxon>
        <taxon>Acrodontium</taxon>
    </lineage>
</organism>
<dbReference type="InterPro" id="IPR042044">
    <property type="entry name" value="EXOC6PINT-1/Sec15/Tip20_C_dom2"/>
</dbReference>
<dbReference type="GO" id="GO:0006893">
    <property type="term" value="P:Golgi to plasma membrane transport"/>
    <property type="evidence" value="ECO:0007669"/>
    <property type="project" value="TreeGrafter"/>
</dbReference>
<dbReference type="Pfam" id="PF20651">
    <property type="entry name" value="EXOC6_Sec15_N"/>
    <property type="match status" value="1"/>
</dbReference>
<reference evidence="8 9" key="1">
    <citation type="submission" date="2023-11" db="EMBL/GenBank/DDBJ databases">
        <title>An acidophilic fungus is an integral part of prey digestion in a carnivorous sundew plant.</title>
        <authorList>
            <person name="Tsai I.J."/>
        </authorList>
    </citation>
    <scope>NUCLEOTIDE SEQUENCE [LARGE SCALE GENOMIC DNA]</scope>
    <source>
        <strain evidence="8">169a</strain>
    </source>
</reference>
<dbReference type="GO" id="GO:0016020">
    <property type="term" value="C:membrane"/>
    <property type="evidence" value="ECO:0007669"/>
    <property type="project" value="TreeGrafter"/>
</dbReference>
<name>A0AAQ3RC21_9PEZI</name>
<dbReference type="Gene3D" id="1.10.357.30">
    <property type="entry name" value="Exocyst complex subunit Sec15 C-terminal domain, N-terminal subdomain"/>
    <property type="match status" value="1"/>
</dbReference>
<comment type="similarity">
    <text evidence="1 5">Belongs to the SEC15 family.</text>
</comment>
<protein>
    <recommendedName>
        <fullName evidence="5">Exocyst complex component SEC15</fullName>
    </recommendedName>
</protein>
<dbReference type="Proteomes" id="UP001303373">
    <property type="component" value="Chromosome 5"/>
</dbReference>
<evidence type="ECO:0000259" key="7">
    <source>
        <dbReference type="Pfam" id="PF20651"/>
    </source>
</evidence>
<dbReference type="InterPro" id="IPR048359">
    <property type="entry name" value="EXOC6_Sec15_N"/>
</dbReference>
<dbReference type="GO" id="GO:0090522">
    <property type="term" value="P:vesicle tethering involved in exocytosis"/>
    <property type="evidence" value="ECO:0007669"/>
    <property type="project" value="UniProtKB-UniRule"/>
</dbReference>
<comment type="function">
    <text evidence="5">Component of the exocyst complex involved in the docking of exocytic vesicles with fusion sites on the plasma membrane.</text>
</comment>
<dbReference type="GO" id="GO:0006886">
    <property type="term" value="P:intracellular protein transport"/>
    <property type="evidence" value="ECO:0007669"/>
    <property type="project" value="InterPro"/>
</dbReference>
<gene>
    <name evidence="8" type="ORF">R9X50_00366800</name>
</gene>
<dbReference type="EMBL" id="CP138584">
    <property type="protein sequence ID" value="WPH00838.1"/>
    <property type="molecule type" value="Genomic_DNA"/>
</dbReference>
<evidence type="ECO:0000259" key="6">
    <source>
        <dbReference type="Pfam" id="PF04091"/>
    </source>
</evidence>
<evidence type="ECO:0000256" key="2">
    <source>
        <dbReference type="ARBA" id="ARBA00022448"/>
    </source>
</evidence>
<dbReference type="PIRSF" id="PIRSF025007">
    <property type="entry name" value="Sec15"/>
    <property type="match status" value="1"/>
</dbReference>
<proteinExistence type="inferred from homology"/>
<dbReference type="InterPro" id="IPR042045">
    <property type="entry name" value="EXOC6/Sec15_C_dom1"/>
</dbReference>
<dbReference type="Pfam" id="PF04091">
    <property type="entry name" value="Sec15_C"/>
    <property type="match status" value="1"/>
</dbReference>
<dbReference type="PANTHER" id="PTHR12702">
    <property type="entry name" value="SEC15"/>
    <property type="match status" value="1"/>
</dbReference>
<dbReference type="InterPro" id="IPR046361">
    <property type="entry name" value="EXOC6/Sec15_C"/>
</dbReference>
<feature type="domain" description="Exocyst complex subunit EXOC6/Sec15 C-terminal" evidence="6">
    <location>
        <begin position="401"/>
        <end position="755"/>
    </location>
</feature>
<evidence type="ECO:0000256" key="5">
    <source>
        <dbReference type="PIRNR" id="PIRNR025007"/>
    </source>
</evidence>
<evidence type="ECO:0000256" key="3">
    <source>
        <dbReference type="ARBA" id="ARBA00022483"/>
    </source>
</evidence>
<dbReference type="PANTHER" id="PTHR12702:SF0">
    <property type="entry name" value="EXOCYST COMPLEX COMPONENT 6"/>
    <property type="match status" value="1"/>
</dbReference>
<feature type="domain" description="Exocyst complex component EXOC6/Sec15 N-terminal" evidence="7">
    <location>
        <begin position="52"/>
        <end position="220"/>
    </location>
</feature>
<keyword evidence="4" id="KW-0175">Coiled coil</keyword>
<evidence type="ECO:0000256" key="1">
    <source>
        <dbReference type="ARBA" id="ARBA00007944"/>
    </source>
</evidence>
<dbReference type="InterPro" id="IPR007225">
    <property type="entry name" value="EXOC6/Sec15"/>
</dbReference>
<keyword evidence="2 5" id="KW-0813">Transport</keyword>
<dbReference type="FunFam" id="1.10.357.30:FF:000004">
    <property type="entry name" value="Exocyst complex component SEC15"/>
    <property type="match status" value="1"/>
</dbReference>
<accession>A0AAQ3RC21</accession>
<keyword evidence="3 5" id="KW-0268">Exocytosis</keyword>
<evidence type="ECO:0000313" key="8">
    <source>
        <dbReference type="EMBL" id="WPH00838.1"/>
    </source>
</evidence>
<dbReference type="Gene3D" id="1.20.58.670">
    <property type="entry name" value="Dsl1p vesicle tethering complex, Tip20p subunit, domain D"/>
    <property type="match status" value="1"/>
</dbReference>
<evidence type="ECO:0000256" key="4">
    <source>
        <dbReference type="ARBA" id="ARBA00023054"/>
    </source>
</evidence>
<dbReference type="GO" id="GO:0000145">
    <property type="term" value="C:exocyst"/>
    <property type="evidence" value="ECO:0007669"/>
    <property type="project" value="UniProtKB-UniRule"/>
</dbReference>
<keyword evidence="9" id="KW-1185">Reference proteome</keyword>
<evidence type="ECO:0000313" key="9">
    <source>
        <dbReference type="Proteomes" id="UP001303373"/>
    </source>
</evidence>
<dbReference type="AlphaFoldDB" id="A0AAQ3RC21"/>
<sequence length="804" mass="91011">MPGLLAGEHDDLTGAVQQIILSSTESDYLDQLIPLLKTAQTQTQVTPLIHALNHVSADREAEIERICNSNHQEFINSVSQLQSVREGTVSLTSEIIELSRSIEASTEKLAEEKRALVESRGVRQNIDDTTQALKDCLLVLTLANQVHDLLGKKNHYAALRALDELQNVHLREVTRYNIAEMIERSVPATQRLIAEAVMADLNTWLFRIRETSQFLGEVAFYHTEMRRSRQKERAEQNDYLGTFKLNSAVELVADEPEEFDVLNNEEVQVDFSPLFECLHIHDALGQTEKFRADYAATRRRQKELLMPQRLDLTNDEADSLSSLLEGIAGFAIIEKGTMQRTENFRAQSEVDELWEGMCQSAISLISASLNAVENDEQLLKIKGVIALFIQTMDSWGYPVTSLDTLLLTLFEQYSNLLKRRFSEDFQEASPHFIVSTDDYMPMQISNADQYNKVISVSWYTPPTDQQNITFPSALPFSHMYPLVCIDIRNFLNQIYLFSDDHFRNTAVIDKTLKESLDELLVDKVARTLVERLSSQYPGQIVQILTNLDHFEQACADLEGLLVEARSSSSAAGPITLKATAEFKEAKKRAEKRIFELVKSKIDDLTKLADYEWTTTQVPDEVSDYMQELTRYLSNIMSEVLLGLPNEMQNLIYFEALAHIRDALLRLPLEPHVDRISSEATTAYTMDVAHLVQFVESLPDQKHAEVLLSELDELRQTTDLMGLAVQGQGEEFFDSSKSAQRFGKVDKIKGAELLEKVEPVGRPSTSLRPLARNGLGSDEAQLRKVGSAMLGDFRDRFGGFRREKS</sequence>